<dbReference type="AlphaFoldDB" id="A0A409WTJ0"/>
<evidence type="ECO:0000259" key="2">
    <source>
        <dbReference type="Pfam" id="PF12937"/>
    </source>
</evidence>
<name>A0A409WTJ0_9AGAR</name>
<sequence>MACTLFAGIDGPGVCRVRNACHMLRGSLCDACTKIKAVEEDISAVRCSLERLLRKHQELRTEMNRNHDPFVVRAPPEVMLTIFEFCFPSHPWPTDTSRPFPSYVSDRLGLGQVCREWRSIAQSTHRLWTDLAVRVDSELPWQIVRLPPTIHLYSRPNFASSSTCHDYRRVKAFVNVLNDHSHRWQTLEVVNVPAALSSWLTGNSSSTSILRILHLSPNCMDISTGQFAIKNSVPAPEVRIYLRTQSGFRISWDNVTYARVHTLQIEEYINLLRNAPKLQSLDLDLLSDDSDVNLLPSQIIVHGHLQELEVSQYDFGLLDLFLQSVRCPRLKKLKVCADDEENLPDEPILDILLAWFERSGNRCLSELNLYGYNCGSSDIVDFLGNLPSLEHLDLRPSSYSDCVPNDLLARLSESAFMPDDAGEVGLIDVEGSAAKFLPKLRSLKFDGGKKFRTSNFDPKIAENSFVFPWAILSRVFGPLSQIGSAHLRPLRHVEIILNTGHEEHWDMIDVEQACIPDLVDVLKAGLKLEVNYHTMVVCDVLQHVRDLV</sequence>
<feature type="coiled-coil region" evidence="1">
    <location>
        <begin position="35"/>
        <end position="62"/>
    </location>
</feature>
<evidence type="ECO:0000256" key="1">
    <source>
        <dbReference type="SAM" id="Coils"/>
    </source>
</evidence>
<dbReference type="Gene3D" id="3.80.10.10">
    <property type="entry name" value="Ribonuclease Inhibitor"/>
    <property type="match status" value="1"/>
</dbReference>
<feature type="domain" description="F-box" evidence="2">
    <location>
        <begin position="75"/>
        <end position="132"/>
    </location>
</feature>
<reference evidence="3 4" key="1">
    <citation type="journal article" date="2018" name="Evol. Lett.">
        <title>Horizontal gene cluster transfer increased hallucinogenic mushroom diversity.</title>
        <authorList>
            <person name="Reynolds H.T."/>
            <person name="Vijayakumar V."/>
            <person name="Gluck-Thaler E."/>
            <person name="Korotkin H.B."/>
            <person name="Matheny P.B."/>
            <person name="Slot J.C."/>
        </authorList>
    </citation>
    <scope>NUCLEOTIDE SEQUENCE [LARGE SCALE GENOMIC DNA]</scope>
    <source>
        <strain evidence="3 4">SRW20</strain>
    </source>
</reference>
<dbReference type="InterPro" id="IPR001810">
    <property type="entry name" value="F-box_dom"/>
</dbReference>
<dbReference type="STRING" id="231916.A0A409WTJ0"/>
<organism evidence="3 4">
    <name type="scientific">Gymnopilus dilepis</name>
    <dbReference type="NCBI Taxonomy" id="231916"/>
    <lineage>
        <taxon>Eukaryota</taxon>
        <taxon>Fungi</taxon>
        <taxon>Dikarya</taxon>
        <taxon>Basidiomycota</taxon>
        <taxon>Agaricomycotina</taxon>
        <taxon>Agaricomycetes</taxon>
        <taxon>Agaricomycetidae</taxon>
        <taxon>Agaricales</taxon>
        <taxon>Agaricineae</taxon>
        <taxon>Hymenogastraceae</taxon>
        <taxon>Gymnopilus</taxon>
    </lineage>
</organism>
<gene>
    <name evidence="3" type="ORF">CVT26_009916</name>
</gene>
<dbReference type="InterPro" id="IPR032675">
    <property type="entry name" value="LRR_dom_sf"/>
</dbReference>
<dbReference type="Proteomes" id="UP000284706">
    <property type="component" value="Unassembled WGS sequence"/>
</dbReference>
<keyword evidence="4" id="KW-1185">Reference proteome</keyword>
<dbReference type="Pfam" id="PF12937">
    <property type="entry name" value="F-box-like"/>
    <property type="match status" value="1"/>
</dbReference>
<dbReference type="PANTHER" id="PTHR38926">
    <property type="entry name" value="F-BOX DOMAIN CONTAINING PROTEIN, EXPRESSED"/>
    <property type="match status" value="1"/>
</dbReference>
<dbReference type="PANTHER" id="PTHR38926:SF72">
    <property type="entry name" value="IM:7136021-RELATED"/>
    <property type="match status" value="1"/>
</dbReference>
<dbReference type="SUPFAM" id="SSF52047">
    <property type="entry name" value="RNI-like"/>
    <property type="match status" value="1"/>
</dbReference>
<keyword evidence="1" id="KW-0175">Coiled coil</keyword>
<accession>A0A409WTJ0</accession>
<dbReference type="Gene3D" id="1.20.1280.50">
    <property type="match status" value="1"/>
</dbReference>
<comment type="caution">
    <text evidence="3">The sequence shown here is derived from an EMBL/GenBank/DDBJ whole genome shotgun (WGS) entry which is preliminary data.</text>
</comment>
<evidence type="ECO:0000313" key="4">
    <source>
        <dbReference type="Proteomes" id="UP000284706"/>
    </source>
</evidence>
<dbReference type="OrthoDB" id="3365698at2759"/>
<dbReference type="EMBL" id="NHYE01004823">
    <property type="protein sequence ID" value="PPQ81828.1"/>
    <property type="molecule type" value="Genomic_DNA"/>
</dbReference>
<proteinExistence type="predicted"/>
<evidence type="ECO:0000313" key="3">
    <source>
        <dbReference type="EMBL" id="PPQ81828.1"/>
    </source>
</evidence>
<dbReference type="InParanoid" id="A0A409WTJ0"/>
<protein>
    <recommendedName>
        <fullName evidence="2">F-box domain-containing protein</fullName>
    </recommendedName>
</protein>